<dbReference type="InterPro" id="IPR005467">
    <property type="entry name" value="His_kinase_dom"/>
</dbReference>
<dbReference type="SUPFAM" id="SSF47384">
    <property type="entry name" value="Homodimeric domain of signal transducing histidine kinase"/>
    <property type="match status" value="1"/>
</dbReference>
<keyword evidence="4" id="KW-0808">Transferase</keyword>
<dbReference type="InterPro" id="IPR000014">
    <property type="entry name" value="PAS"/>
</dbReference>
<dbReference type="Proteomes" id="UP000772618">
    <property type="component" value="Unassembled WGS sequence"/>
</dbReference>
<dbReference type="SMART" id="SM00387">
    <property type="entry name" value="HATPase_c"/>
    <property type="match status" value="1"/>
</dbReference>
<dbReference type="Pfam" id="PF02518">
    <property type="entry name" value="HATPase_c"/>
    <property type="match status" value="1"/>
</dbReference>
<evidence type="ECO:0000259" key="7">
    <source>
        <dbReference type="PROSITE" id="PS50109"/>
    </source>
</evidence>
<dbReference type="PANTHER" id="PTHR43304:SF1">
    <property type="entry name" value="PAC DOMAIN-CONTAINING PROTEIN"/>
    <property type="match status" value="1"/>
</dbReference>
<keyword evidence="3" id="KW-0597">Phosphoprotein</keyword>
<dbReference type="EMBL" id="JAHESD010000068">
    <property type="protein sequence ID" value="MBT1705796.1"/>
    <property type="molecule type" value="Genomic_DNA"/>
</dbReference>
<comment type="catalytic activity">
    <reaction evidence="1">
        <text>ATP + protein L-histidine = ADP + protein N-phospho-L-histidine.</text>
        <dbReference type="EC" id="2.7.13.3"/>
    </reaction>
</comment>
<evidence type="ECO:0000256" key="2">
    <source>
        <dbReference type="ARBA" id="ARBA00012438"/>
    </source>
</evidence>
<dbReference type="InterPro" id="IPR035965">
    <property type="entry name" value="PAS-like_dom_sf"/>
</dbReference>
<dbReference type="Gene3D" id="3.30.450.20">
    <property type="entry name" value="PAS domain"/>
    <property type="match status" value="3"/>
</dbReference>
<organism evidence="8 9">
    <name type="scientific">Chryseosolibacter indicus</name>
    <dbReference type="NCBI Taxonomy" id="2782351"/>
    <lineage>
        <taxon>Bacteria</taxon>
        <taxon>Pseudomonadati</taxon>
        <taxon>Bacteroidota</taxon>
        <taxon>Cytophagia</taxon>
        <taxon>Cytophagales</taxon>
        <taxon>Chryseotaleaceae</taxon>
        <taxon>Chryseosolibacter</taxon>
    </lineage>
</organism>
<dbReference type="InterPro" id="IPR036890">
    <property type="entry name" value="HATPase_C_sf"/>
</dbReference>
<proteinExistence type="predicted"/>
<evidence type="ECO:0000256" key="4">
    <source>
        <dbReference type="ARBA" id="ARBA00022679"/>
    </source>
</evidence>
<evidence type="ECO:0000256" key="3">
    <source>
        <dbReference type="ARBA" id="ARBA00022553"/>
    </source>
</evidence>
<dbReference type="SUPFAM" id="SSF55874">
    <property type="entry name" value="ATPase domain of HSP90 chaperone/DNA topoisomerase II/histidine kinase"/>
    <property type="match status" value="1"/>
</dbReference>
<dbReference type="Pfam" id="PF00512">
    <property type="entry name" value="HisKA"/>
    <property type="match status" value="1"/>
</dbReference>
<dbReference type="EC" id="2.7.13.3" evidence="2"/>
<dbReference type="SMART" id="SM00388">
    <property type="entry name" value="HisKA"/>
    <property type="match status" value="1"/>
</dbReference>
<keyword evidence="6" id="KW-0175">Coiled coil</keyword>
<dbReference type="SUPFAM" id="SSF55785">
    <property type="entry name" value="PYP-like sensor domain (PAS domain)"/>
    <property type="match status" value="3"/>
</dbReference>
<dbReference type="Gene3D" id="3.30.565.10">
    <property type="entry name" value="Histidine kinase-like ATPase, C-terminal domain"/>
    <property type="match status" value="1"/>
</dbReference>
<feature type="domain" description="Histidine kinase" evidence="7">
    <location>
        <begin position="525"/>
        <end position="743"/>
    </location>
</feature>
<gene>
    <name evidence="8" type="ORF">KK060_21070</name>
</gene>
<evidence type="ECO:0000256" key="6">
    <source>
        <dbReference type="SAM" id="Coils"/>
    </source>
</evidence>
<dbReference type="PRINTS" id="PR00344">
    <property type="entry name" value="BCTRLSENSOR"/>
</dbReference>
<dbReference type="InterPro" id="IPR036097">
    <property type="entry name" value="HisK_dim/P_sf"/>
</dbReference>
<sequence length="743" mass="84239">MDEKLISQLFSHQPDSVVWFSPIFSDANESLVIDFNVRYCNAAASKILGQERSKIIGTTLLTSGLMDRTSIEHIFEQCLKVWNSGDPVEFTYYSPGFDKYFNVQRSKVVNGILSITRDRTTEVRAEQEREQQAVLLNKIINNSPTCIVFCQALRDMNSKIVDFALLMVNEKIANDLKRPKEEIQTLTYCTLHPAVRTNGLIDVLASVVETGERFNQEIYLEVFGGWFLLTVDKVDEDKIIATYLNINETKQFTEKLAAQAAWYNRVVRHSTNGIMAATAVRDMDDQITDLKIVLANPPGIQIADLPDDIVGKNLCEEVPDLRSSEFFKLHKKVIETGNIYTDTFLLNKGKRNGWFQVSLSKLDDGLVSNFVDITVLKEKEKTIEEQSHLLNLMLNSSINGVYTLDAVRDENDRVVDFIISHVNDIFCRMSGKQREELVGKSFIQTFPSTVPLGLFARNCRVLHSGKAIREELHYKGDNIDRWYDTSVNKVTANQIVIAFNDITPLKNAIHELQASNERLSGFTYVASHDLNEPLRKIITYGNLIQNRFGNEIGTGINGYLEKISVTAGRMQVLINDLLIYSQISNGKKQFENVSLNTIISEVQNDLERLIQEKKATIEADVLPIINADKTQLRQIFQNLISNSIKFQIPNKAPIIEIRYKRTSRAGKMYEAIAVKDNGIGFDQQHAEKIFHVFHRLHPKQEYEGTGIGLAIVQKAMENHSGIIEVHSKPLIGTTFELLFPLPD</sequence>
<evidence type="ECO:0000256" key="1">
    <source>
        <dbReference type="ARBA" id="ARBA00000085"/>
    </source>
</evidence>
<dbReference type="Gene3D" id="1.10.287.130">
    <property type="match status" value="1"/>
</dbReference>
<reference evidence="8 9" key="1">
    <citation type="submission" date="2021-05" db="EMBL/GenBank/DDBJ databases">
        <title>A Polyphasic approach of four new species of the genus Ohtaekwangia: Ohtaekwangia histidinii sp. nov., Ohtaekwangia cretensis sp. nov., Ohtaekwangia indiensis sp. nov., Ohtaekwangia reichenbachii sp. nov. from diverse environment.</title>
        <authorList>
            <person name="Octaviana S."/>
        </authorList>
    </citation>
    <scope>NUCLEOTIDE SEQUENCE [LARGE SCALE GENOMIC DNA]</scope>
    <source>
        <strain evidence="8 9">PWU20</strain>
    </source>
</reference>
<evidence type="ECO:0000313" key="9">
    <source>
        <dbReference type="Proteomes" id="UP000772618"/>
    </source>
</evidence>
<dbReference type="PANTHER" id="PTHR43304">
    <property type="entry name" value="PHYTOCHROME-LIKE PROTEIN CPH1"/>
    <property type="match status" value="1"/>
</dbReference>
<comment type="caution">
    <text evidence="8">The sequence shown here is derived from an EMBL/GenBank/DDBJ whole genome shotgun (WGS) entry which is preliminary data.</text>
</comment>
<dbReference type="PROSITE" id="PS50109">
    <property type="entry name" value="HIS_KIN"/>
    <property type="match status" value="1"/>
</dbReference>
<protein>
    <recommendedName>
        <fullName evidence="2">histidine kinase</fullName>
        <ecNumber evidence="2">2.7.13.3</ecNumber>
    </recommendedName>
</protein>
<keyword evidence="9" id="KW-1185">Reference proteome</keyword>
<dbReference type="InterPro" id="IPR004358">
    <property type="entry name" value="Sig_transdc_His_kin-like_C"/>
</dbReference>
<accession>A0ABS5W0I7</accession>
<dbReference type="InterPro" id="IPR003594">
    <property type="entry name" value="HATPase_dom"/>
</dbReference>
<dbReference type="RefSeq" id="WP_254155947.1">
    <property type="nucleotide sequence ID" value="NZ_JAHESD010000068.1"/>
</dbReference>
<evidence type="ECO:0000256" key="5">
    <source>
        <dbReference type="ARBA" id="ARBA00022777"/>
    </source>
</evidence>
<dbReference type="Pfam" id="PF13426">
    <property type="entry name" value="PAS_9"/>
    <property type="match status" value="1"/>
</dbReference>
<dbReference type="CDD" id="cd00082">
    <property type="entry name" value="HisKA"/>
    <property type="match status" value="1"/>
</dbReference>
<evidence type="ECO:0000313" key="8">
    <source>
        <dbReference type="EMBL" id="MBT1705796.1"/>
    </source>
</evidence>
<dbReference type="SMART" id="SM00091">
    <property type="entry name" value="PAS"/>
    <property type="match status" value="3"/>
</dbReference>
<keyword evidence="5" id="KW-0418">Kinase</keyword>
<feature type="coiled-coil region" evidence="6">
    <location>
        <begin position="592"/>
        <end position="619"/>
    </location>
</feature>
<dbReference type="InterPro" id="IPR003661">
    <property type="entry name" value="HisK_dim/P_dom"/>
</dbReference>
<name>A0ABS5W0I7_9BACT</name>
<dbReference type="InterPro" id="IPR052162">
    <property type="entry name" value="Sensor_kinase/Photoreceptor"/>
</dbReference>